<keyword evidence="2" id="KW-0479">Metal-binding</keyword>
<proteinExistence type="predicted"/>
<keyword evidence="1" id="KW-0004">4Fe-4S</keyword>
<dbReference type="Proteomes" id="UP000183639">
    <property type="component" value="Unassembled WGS sequence"/>
</dbReference>
<accession>A0A1I3GRF9</accession>
<dbReference type="SUPFAM" id="SSF51905">
    <property type="entry name" value="FAD/NAD(P)-binding domain"/>
    <property type="match status" value="1"/>
</dbReference>
<organism evidence="6 7">
    <name type="scientific">Selenomonas ruminantium</name>
    <dbReference type="NCBI Taxonomy" id="971"/>
    <lineage>
        <taxon>Bacteria</taxon>
        <taxon>Bacillati</taxon>
        <taxon>Bacillota</taxon>
        <taxon>Negativicutes</taxon>
        <taxon>Selenomonadales</taxon>
        <taxon>Selenomonadaceae</taxon>
        <taxon>Selenomonas</taxon>
    </lineage>
</organism>
<gene>
    <name evidence="6" type="ORF">SAMN04487861_12432</name>
</gene>
<evidence type="ECO:0000313" key="6">
    <source>
        <dbReference type="EMBL" id="SFI26003.1"/>
    </source>
</evidence>
<reference evidence="6 7" key="1">
    <citation type="submission" date="2016-10" db="EMBL/GenBank/DDBJ databases">
        <authorList>
            <person name="de Groot N.N."/>
        </authorList>
    </citation>
    <scope>NUCLEOTIDE SEQUENCE [LARGE SCALE GENOMIC DNA]</scope>
    <source>
        <strain evidence="6 7">Z108</strain>
    </source>
</reference>
<dbReference type="PANTHER" id="PTHR43498">
    <property type="entry name" value="FERREDOXIN:COB-COM HETERODISULFIDE REDUCTASE SUBUNIT A"/>
    <property type="match status" value="1"/>
</dbReference>
<dbReference type="InterPro" id="IPR039650">
    <property type="entry name" value="HdrA-like"/>
</dbReference>
<evidence type="ECO:0000256" key="2">
    <source>
        <dbReference type="ARBA" id="ARBA00022723"/>
    </source>
</evidence>
<keyword evidence="4" id="KW-0408">Iron</keyword>
<evidence type="ECO:0000256" key="1">
    <source>
        <dbReference type="ARBA" id="ARBA00022485"/>
    </source>
</evidence>
<dbReference type="GO" id="GO:0046872">
    <property type="term" value="F:metal ion binding"/>
    <property type="evidence" value="ECO:0007669"/>
    <property type="project" value="UniProtKB-KW"/>
</dbReference>
<dbReference type="InterPro" id="IPR006311">
    <property type="entry name" value="TAT_signal"/>
</dbReference>
<dbReference type="RefSeq" id="WP_256211375.1">
    <property type="nucleotide sequence ID" value="NZ_FOQK01000024.1"/>
</dbReference>
<dbReference type="PROSITE" id="PS51318">
    <property type="entry name" value="TAT"/>
    <property type="match status" value="1"/>
</dbReference>
<dbReference type="PRINTS" id="PR00411">
    <property type="entry name" value="PNDRDTASEI"/>
</dbReference>
<evidence type="ECO:0000313" key="7">
    <source>
        <dbReference type="Proteomes" id="UP000183639"/>
    </source>
</evidence>
<dbReference type="GO" id="GO:0051539">
    <property type="term" value="F:4 iron, 4 sulfur cluster binding"/>
    <property type="evidence" value="ECO:0007669"/>
    <property type="project" value="UniProtKB-KW"/>
</dbReference>
<dbReference type="AlphaFoldDB" id="A0A1I3GRF9"/>
<evidence type="ECO:0000256" key="4">
    <source>
        <dbReference type="ARBA" id="ARBA00023004"/>
    </source>
</evidence>
<keyword evidence="3" id="KW-0560">Oxidoreductase</keyword>
<dbReference type="PANTHER" id="PTHR43498:SF1">
    <property type="entry name" value="COB--COM HETERODISULFIDE REDUCTASE IRON-SULFUR SUBUNIT A"/>
    <property type="match status" value="1"/>
</dbReference>
<evidence type="ECO:0000256" key="5">
    <source>
        <dbReference type="ARBA" id="ARBA00023014"/>
    </source>
</evidence>
<protein>
    <submittedName>
        <fullName evidence="6">FAD dependent oxidoreductase</fullName>
    </submittedName>
</protein>
<dbReference type="Pfam" id="PF12831">
    <property type="entry name" value="FAD_oxidored"/>
    <property type="match status" value="1"/>
</dbReference>
<dbReference type="Gene3D" id="3.50.50.60">
    <property type="entry name" value="FAD/NAD(P)-binding domain"/>
    <property type="match status" value="1"/>
</dbReference>
<dbReference type="GO" id="GO:0016491">
    <property type="term" value="F:oxidoreductase activity"/>
    <property type="evidence" value="ECO:0007669"/>
    <property type="project" value="UniProtKB-KW"/>
</dbReference>
<sequence>MEKSFSIPISRRAFMKLVGMGTVGVLAETAMPSGKAAAASAGVHGEGLPTLLTADVCVVGGGAAGTAAAVNAARRGAKVVLVERGILLGGLQTLGCVYPCMPTFVHGSDTPYINELNKRMEKQGASPLLGVDAGEWFYGDGKGLYAPEVLSLVYEEMCGEAGVEILYDASLVGAVTENGRIKECVVHTVEGLGKVRAKTFIDATGDAALARYAGVPVEKGSDETGRNQPMSLRFEMTGVDVEKVFHFFDGVLQDERMAAPLKERFQEDVAHGCPPYLEFAKIPKNEHFFKEAVANGDLTEDDILYIQGFSIIGKSHTMSLNCPEMPPLAYSSTDAVSRSKAVSFGRLMMHRLAGFFIKRIPGFEKAYISKEASMLGVRESWRIRGKYRLDAEDYFEARHFSDAICRTAYPIDIHDVKLNVSKKIARDAYYEIPYRALVTNEIENLIVAGRCISGSFAAQASFRIQPTCMSMGEAAGIAAAWGLSRNIPVNEVKWEDIPAEKRSYVSQ</sequence>
<dbReference type="InterPro" id="IPR036188">
    <property type="entry name" value="FAD/NAD-bd_sf"/>
</dbReference>
<name>A0A1I3GRF9_SELRU</name>
<keyword evidence="5" id="KW-0411">Iron-sulfur</keyword>
<evidence type="ECO:0000256" key="3">
    <source>
        <dbReference type="ARBA" id="ARBA00023002"/>
    </source>
</evidence>
<dbReference type="EMBL" id="FOQK01000024">
    <property type="protein sequence ID" value="SFI26003.1"/>
    <property type="molecule type" value="Genomic_DNA"/>
</dbReference>